<organism evidence="2 3">
    <name type="scientific">Effrenium voratum</name>
    <dbReference type="NCBI Taxonomy" id="2562239"/>
    <lineage>
        <taxon>Eukaryota</taxon>
        <taxon>Sar</taxon>
        <taxon>Alveolata</taxon>
        <taxon>Dinophyceae</taxon>
        <taxon>Suessiales</taxon>
        <taxon>Symbiodiniaceae</taxon>
        <taxon>Effrenium</taxon>
    </lineage>
</organism>
<dbReference type="Proteomes" id="UP001178507">
    <property type="component" value="Unassembled WGS sequence"/>
</dbReference>
<sequence length="128" mass="14322">MAKEWPSTEHYFQAQKFLKTSSEELVERIRRLPGSLEGNREAKCLGCAGQLRGDWEAVKVQVMRTAVMAKFSQHPELRRKLLEEIPREAALVEHCGDAEWGDGGDGCGKNLFGRVLTEVRDALAQGLP</sequence>
<dbReference type="InterPro" id="IPR012816">
    <property type="entry name" value="NADAR"/>
</dbReference>
<gene>
    <name evidence="2" type="ORF">EVOR1521_LOCUS21595</name>
</gene>
<dbReference type="EMBL" id="CAUJNA010003272">
    <property type="protein sequence ID" value="CAJ1397618.1"/>
    <property type="molecule type" value="Genomic_DNA"/>
</dbReference>
<accession>A0AA36J327</accession>
<dbReference type="AlphaFoldDB" id="A0AA36J327"/>
<dbReference type="SUPFAM" id="SSF143990">
    <property type="entry name" value="YbiA-like"/>
    <property type="match status" value="1"/>
</dbReference>
<proteinExistence type="predicted"/>
<dbReference type="InterPro" id="IPR037238">
    <property type="entry name" value="YbiA-like_sf"/>
</dbReference>
<evidence type="ECO:0000313" key="2">
    <source>
        <dbReference type="EMBL" id="CAJ1397618.1"/>
    </source>
</evidence>
<evidence type="ECO:0000313" key="3">
    <source>
        <dbReference type="Proteomes" id="UP001178507"/>
    </source>
</evidence>
<feature type="domain" description="NADAR" evidence="1">
    <location>
        <begin position="3"/>
        <end position="123"/>
    </location>
</feature>
<dbReference type="CDD" id="cd15457">
    <property type="entry name" value="NADAR"/>
    <property type="match status" value="1"/>
</dbReference>
<dbReference type="Pfam" id="PF08719">
    <property type="entry name" value="NADAR"/>
    <property type="match status" value="1"/>
</dbReference>
<dbReference type="NCBIfam" id="TIGR02464">
    <property type="entry name" value="ribofla_fusion"/>
    <property type="match status" value="1"/>
</dbReference>
<evidence type="ECO:0000259" key="1">
    <source>
        <dbReference type="Pfam" id="PF08719"/>
    </source>
</evidence>
<comment type="caution">
    <text evidence="2">The sequence shown here is derived from an EMBL/GenBank/DDBJ whole genome shotgun (WGS) entry which is preliminary data.</text>
</comment>
<dbReference type="Gene3D" id="1.10.357.40">
    <property type="entry name" value="YbiA-like"/>
    <property type="match status" value="1"/>
</dbReference>
<reference evidence="2" key="1">
    <citation type="submission" date="2023-08" db="EMBL/GenBank/DDBJ databases">
        <authorList>
            <person name="Chen Y."/>
            <person name="Shah S."/>
            <person name="Dougan E. K."/>
            <person name="Thang M."/>
            <person name="Chan C."/>
        </authorList>
    </citation>
    <scope>NUCLEOTIDE SEQUENCE</scope>
</reference>
<name>A0AA36J327_9DINO</name>
<protein>
    <recommendedName>
        <fullName evidence="1">NADAR domain-containing protein</fullName>
    </recommendedName>
</protein>
<keyword evidence="3" id="KW-1185">Reference proteome</keyword>